<dbReference type="OrthoDB" id="6270368at2759"/>
<dbReference type="WBParaSite" id="HDID_0000582001-mRNA-1">
    <property type="protein sequence ID" value="HDID_0000582001-mRNA-1"/>
    <property type="gene ID" value="HDID_0000582001"/>
</dbReference>
<dbReference type="AlphaFoldDB" id="A0A0R3SLK5"/>
<keyword evidence="1" id="KW-1133">Transmembrane helix</keyword>
<evidence type="ECO:0000313" key="3">
    <source>
        <dbReference type="Proteomes" id="UP000274504"/>
    </source>
</evidence>
<dbReference type="EMBL" id="UYSG01003487">
    <property type="protein sequence ID" value="VDL58136.1"/>
    <property type="molecule type" value="Genomic_DNA"/>
</dbReference>
<name>A0A0R3SLK5_HYMDI</name>
<protein>
    <submittedName>
        <fullName evidence="4">Expressed conserved protein</fullName>
    </submittedName>
</protein>
<feature type="transmembrane region" description="Helical" evidence="1">
    <location>
        <begin position="51"/>
        <end position="71"/>
    </location>
</feature>
<reference evidence="2 3" key="2">
    <citation type="submission" date="2018-11" db="EMBL/GenBank/DDBJ databases">
        <authorList>
            <consortium name="Pathogen Informatics"/>
        </authorList>
    </citation>
    <scope>NUCLEOTIDE SEQUENCE [LARGE SCALE GENOMIC DNA]</scope>
</reference>
<evidence type="ECO:0000256" key="1">
    <source>
        <dbReference type="SAM" id="Phobius"/>
    </source>
</evidence>
<feature type="transmembrane region" description="Helical" evidence="1">
    <location>
        <begin position="78"/>
        <end position="99"/>
    </location>
</feature>
<sequence>MKRINPKLLNMVLCVLAVLIFIVAISVDGWGCGGGIFSSSCTQITVHKVTGLLLFTSAWLLGVGLVFIIIFTKYNIRWTGITSCVIIAMASILSFAAIVNYLDKLRVWSPFLSTFGMSVSFTLTVILLLDLVSAH</sequence>
<keyword evidence="1" id="KW-0472">Membrane</keyword>
<evidence type="ECO:0000313" key="4">
    <source>
        <dbReference type="WBParaSite" id="HDID_0000582001-mRNA-1"/>
    </source>
</evidence>
<reference evidence="4" key="1">
    <citation type="submission" date="2017-02" db="UniProtKB">
        <authorList>
            <consortium name="WormBaseParasite"/>
        </authorList>
    </citation>
    <scope>IDENTIFICATION</scope>
</reference>
<keyword evidence="1" id="KW-0812">Transmembrane</keyword>
<accession>A0A0R3SLK5</accession>
<feature type="transmembrane region" description="Helical" evidence="1">
    <location>
        <begin position="111"/>
        <end position="132"/>
    </location>
</feature>
<organism evidence="4">
    <name type="scientific">Hymenolepis diminuta</name>
    <name type="common">Rat tapeworm</name>
    <dbReference type="NCBI Taxonomy" id="6216"/>
    <lineage>
        <taxon>Eukaryota</taxon>
        <taxon>Metazoa</taxon>
        <taxon>Spiralia</taxon>
        <taxon>Lophotrochozoa</taxon>
        <taxon>Platyhelminthes</taxon>
        <taxon>Cestoda</taxon>
        <taxon>Eucestoda</taxon>
        <taxon>Cyclophyllidea</taxon>
        <taxon>Hymenolepididae</taxon>
        <taxon>Hymenolepis</taxon>
    </lineage>
</organism>
<evidence type="ECO:0000313" key="2">
    <source>
        <dbReference type="EMBL" id="VDL58136.1"/>
    </source>
</evidence>
<dbReference type="Proteomes" id="UP000274504">
    <property type="component" value="Unassembled WGS sequence"/>
</dbReference>
<gene>
    <name evidence="2" type="ORF">HDID_LOCUS5818</name>
</gene>
<proteinExistence type="predicted"/>